<dbReference type="AlphaFoldDB" id="A0A7H0VG27"/>
<dbReference type="KEGG" id="chyd:H4K34_02190"/>
<dbReference type="EMBL" id="CP060139">
    <property type="protein sequence ID" value="QNR24675.1"/>
    <property type="molecule type" value="Genomic_DNA"/>
</dbReference>
<accession>A0A7H0VG27</accession>
<dbReference type="Proteomes" id="UP000516305">
    <property type="component" value="Chromosome"/>
</dbReference>
<organism evidence="2 3">
    <name type="scientific">Croceimicrobium hydrocarbonivorans</name>
    <dbReference type="NCBI Taxonomy" id="2761580"/>
    <lineage>
        <taxon>Bacteria</taxon>
        <taxon>Pseudomonadati</taxon>
        <taxon>Bacteroidota</taxon>
        <taxon>Flavobacteriia</taxon>
        <taxon>Flavobacteriales</taxon>
        <taxon>Owenweeksiaceae</taxon>
        <taxon>Croceimicrobium</taxon>
    </lineage>
</organism>
<proteinExistence type="predicted"/>
<keyword evidence="1" id="KW-1133">Transmembrane helix</keyword>
<evidence type="ECO:0000313" key="3">
    <source>
        <dbReference type="Proteomes" id="UP000516305"/>
    </source>
</evidence>
<evidence type="ECO:0000256" key="1">
    <source>
        <dbReference type="SAM" id="Phobius"/>
    </source>
</evidence>
<keyword evidence="3" id="KW-1185">Reference proteome</keyword>
<dbReference type="RefSeq" id="WP_210759202.1">
    <property type="nucleotide sequence ID" value="NZ_CP060139.1"/>
</dbReference>
<evidence type="ECO:0000313" key="2">
    <source>
        <dbReference type="EMBL" id="QNR24675.1"/>
    </source>
</evidence>
<reference evidence="2 3" key="1">
    <citation type="submission" date="2020-08" db="EMBL/GenBank/DDBJ databases">
        <title>Croceimicrobium hydrocarbonivorans gen. nov., sp. nov., a novel marine bacterium isolated from a bacterial consortium that degrades polyethylene terephthalate.</title>
        <authorList>
            <person name="Liu R."/>
        </authorList>
    </citation>
    <scope>NUCLEOTIDE SEQUENCE [LARGE SCALE GENOMIC DNA]</scope>
    <source>
        <strain evidence="2 3">A20-9</strain>
    </source>
</reference>
<gene>
    <name evidence="2" type="ORF">H4K34_02190</name>
</gene>
<keyword evidence="1" id="KW-0812">Transmembrane</keyword>
<name>A0A7H0VG27_9FLAO</name>
<feature type="transmembrane region" description="Helical" evidence="1">
    <location>
        <begin position="26"/>
        <end position="45"/>
    </location>
</feature>
<sequence length="137" mass="15473">MNKASSAIWDIASENTSSASLALTDWIVLAGLLIIGLALNGLAIYEYQVHLQKDGLAFGKALFSFKTEKILSTEDLSKLLLRQRPDRYFEIVLISKDDQEFPLTEIANLNPARAKLQELYQAHFQNWNCELIDESLN</sequence>
<protein>
    <submittedName>
        <fullName evidence="2">Uncharacterized protein</fullName>
    </submittedName>
</protein>
<keyword evidence="1" id="KW-0472">Membrane</keyword>